<evidence type="ECO:0000313" key="1">
    <source>
        <dbReference type="EMBL" id="CAK1585309.1"/>
    </source>
</evidence>
<dbReference type="SMART" id="SM00700">
    <property type="entry name" value="JHBP"/>
    <property type="match status" value="1"/>
</dbReference>
<reference evidence="1 2" key="1">
    <citation type="submission" date="2023-11" db="EMBL/GenBank/DDBJ databases">
        <authorList>
            <person name="Hedman E."/>
            <person name="Englund M."/>
            <person name="Stromberg M."/>
            <person name="Nyberg Akerstrom W."/>
            <person name="Nylinder S."/>
            <person name="Jareborg N."/>
            <person name="Kallberg Y."/>
            <person name="Kronander E."/>
        </authorList>
    </citation>
    <scope>NUCLEOTIDE SEQUENCE [LARGE SCALE GENOMIC DNA]</scope>
</reference>
<name>A0AAV1KTU8_9NEOP</name>
<sequence>MPAIQFVLIIRHFCNFIIIICICLKISVDTLNKCSIKDDECMKTFYQSLIQKLGENGAPEIGIYKIEPIKITDSTVSILGVLNITLIDGEVAGITSCKITHFSYHLEDSIKKASIRTLCDRLIIRGHYQMEGTGALFKGTGIENNIHGKGNGKIEIDKIEVHLEKPFRLVKHDDGDIYFKPQIEETTYNFNILGKAAFDADNIMIGENNATKDLVKFVNENWKTLMETFGKHFFDKAVDLVHIFTNKFFDNVAAKNFVLEDLSSYVN</sequence>
<accession>A0AAV1KTU8</accession>
<dbReference type="EMBL" id="CAVLGL010000079">
    <property type="protein sequence ID" value="CAK1585309.1"/>
    <property type="molecule type" value="Genomic_DNA"/>
</dbReference>
<dbReference type="InterPro" id="IPR038606">
    <property type="entry name" value="To_sf"/>
</dbReference>
<comment type="caution">
    <text evidence="1">The sequence shown here is derived from an EMBL/GenBank/DDBJ whole genome shotgun (WGS) entry which is preliminary data.</text>
</comment>
<dbReference type="PANTHER" id="PTHR11008">
    <property type="entry name" value="PROTEIN TAKEOUT-LIKE PROTEIN"/>
    <property type="match status" value="1"/>
</dbReference>
<dbReference type="Pfam" id="PF06585">
    <property type="entry name" value="JHBP"/>
    <property type="match status" value="1"/>
</dbReference>
<dbReference type="InterPro" id="IPR010562">
    <property type="entry name" value="Haemolymph_juvenile_hormone-bd"/>
</dbReference>
<protein>
    <recommendedName>
        <fullName evidence="3">Juvenile hormone binding protein</fullName>
    </recommendedName>
</protein>
<dbReference type="Proteomes" id="UP001314205">
    <property type="component" value="Unassembled WGS sequence"/>
</dbReference>
<keyword evidence="2" id="KW-1185">Reference proteome</keyword>
<dbReference type="PANTHER" id="PTHR11008:SF32">
    <property type="entry name" value="CIRCADIAN CLOCK-CONTROLLED PROTEIN DAYWAKE-RELATED"/>
    <property type="match status" value="1"/>
</dbReference>
<dbReference type="Gene3D" id="3.15.10.30">
    <property type="entry name" value="Haemolymph juvenile hormone binding protein"/>
    <property type="match status" value="1"/>
</dbReference>
<proteinExistence type="predicted"/>
<evidence type="ECO:0000313" key="2">
    <source>
        <dbReference type="Proteomes" id="UP001314205"/>
    </source>
</evidence>
<evidence type="ECO:0008006" key="3">
    <source>
        <dbReference type="Google" id="ProtNLM"/>
    </source>
</evidence>
<dbReference type="GO" id="GO:0005615">
    <property type="term" value="C:extracellular space"/>
    <property type="evidence" value="ECO:0007669"/>
    <property type="project" value="TreeGrafter"/>
</dbReference>
<organism evidence="1 2">
    <name type="scientific">Parnassius mnemosyne</name>
    <name type="common">clouded apollo</name>
    <dbReference type="NCBI Taxonomy" id="213953"/>
    <lineage>
        <taxon>Eukaryota</taxon>
        <taxon>Metazoa</taxon>
        <taxon>Ecdysozoa</taxon>
        <taxon>Arthropoda</taxon>
        <taxon>Hexapoda</taxon>
        <taxon>Insecta</taxon>
        <taxon>Pterygota</taxon>
        <taxon>Neoptera</taxon>
        <taxon>Endopterygota</taxon>
        <taxon>Lepidoptera</taxon>
        <taxon>Glossata</taxon>
        <taxon>Ditrysia</taxon>
        <taxon>Papilionoidea</taxon>
        <taxon>Papilionidae</taxon>
        <taxon>Parnassiinae</taxon>
        <taxon>Parnassini</taxon>
        <taxon>Parnassius</taxon>
        <taxon>Driopa</taxon>
    </lineage>
</organism>
<gene>
    <name evidence="1" type="ORF">PARMNEM_LOCUS6412</name>
</gene>
<dbReference type="AlphaFoldDB" id="A0AAV1KTU8"/>